<protein>
    <submittedName>
        <fullName evidence="1">Uncharacterized protein</fullName>
    </submittedName>
</protein>
<sequence>MTKIHTFEEAVSVVKEMGIVPLSSFIPEHPSLESITEKAAWHTGEASDPWLWRDRFAGEGIAAYGRFFKKKPMLIDSRLFPLWCRALESSMDVEERYQDGLASRHTVRLYEVIRDNPGIDVKTLRKAVGLASKEDKAEFDKTLIELQSSTEVVIAGISDRLNEQGNKNGWNSTCYVLSEVWIAQHGLNTVRISAEEAKRELLADCKQRWSEEAYSFVVKALGKH</sequence>
<evidence type="ECO:0000313" key="1">
    <source>
        <dbReference type="EMBL" id="MCU6793667.1"/>
    </source>
</evidence>
<gene>
    <name evidence="1" type="ORF">OB236_16295</name>
</gene>
<keyword evidence="2" id="KW-1185">Reference proteome</keyword>
<dbReference type="Proteomes" id="UP001652445">
    <property type="component" value="Unassembled WGS sequence"/>
</dbReference>
<dbReference type="InterPro" id="IPR056298">
    <property type="entry name" value="AlkZ-rel"/>
</dbReference>
<comment type="caution">
    <text evidence="1">The sequence shown here is derived from an EMBL/GenBank/DDBJ whole genome shotgun (WGS) entry which is preliminary data.</text>
</comment>
<dbReference type="RefSeq" id="WP_262684909.1">
    <property type="nucleotide sequence ID" value="NZ_JAOQIO010000065.1"/>
</dbReference>
<dbReference type="Pfam" id="PF24741">
    <property type="entry name" value="AlkZ-rel"/>
    <property type="match status" value="1"/>
</dbReference>
<reference evidence="1 2" key="1">
    <citation type="submission" date="2022-09" db="EMBL/GenBank/DDBJ databases">
        <authorList>
            <person name="Han X.L."/>
            <person name="Wang Q."/>
            <person name="Lu T."/>
        </authorList>
    </citation>
    <scope>NUCLEOTIDE SEQUENCE [LARGE SCALE GENOMIC DNA]</scope>
    <source>
        <strain evidence="1 2">WQ 127069</strain>
    </source>
</reference>
<name>A0ABT2UGA3_9BACL</name>
<dbReference type="EMBL" id="JAOQIO010000065">
    <property type="protein sequence ID" value="MCU6793667.1"/>
    <property type="molecule type" value="Genomic_DNA"/>
</dbReference>
<proteinExistence type="predicted"/>
<accession>A0ABT2UGA3</accession>
<organism evidence="1 2">
    <name type="scientific">Paenibacillus baimaensis</name>
    <dbReference type="NCBI Taxonomy" id="2982185"/>
    <lineage>
        <taxon>Bacteria</taxon>
        <taxon>Bacillati</taxon>
        <taxon>Bacillota</taxon>
        <taxon>Bacilli</taxon>
        <taxon>Bacillales</taxon>
        <taxon>Paenibacillaceae</taxon>
        <taxon>Paenibacillus</taxon>
    </lineage>
</organism>
<evidence type="ECO:0000313" key="2">
    <source>
        <dbReference type="Proteomes" id="UP001652445"/>
    </source>
</evidence>